<evidence type="ECO:0000256" key="2">
    <source>
        <dbReference type="SAM" id="SignalP"/>
    </source>
</evidence>
<dbReference type="EMBL" id="CP114052">
    <property type="protein sequence ID" value="WAW14965.1"/>
    <property type="molecule type" value="Genomic_DNA"/>
</dbReference>
<name>A0ABY7JNK9_9FIRM</name>
<organism evidence="3 4">
    <name type="scientific">Peptostreptococcus equinus</name>
    <dbReference type="NCBI Taxonomy" id="3003601"/>
    <lineage>
        <taxon>Bacteria</taxon>
        <taxon>Bacillati</taxon>
        <taxon>Bacillota</taxon>
        <taxon>Clostridia</taxon>
        <taxon>Peptostreptococcales</taxon>
        <taxon>Peptostreptococcaceae</taxon>
        <taxon>Peptostreptococcus</taxon>
    </lineage>
</organism>
<feature type="region of interest" description="Disordered" evidence="1">
    <location>
        <begin position="74"/>
        <end position="94"/>
    </location>
</feature>
<dbReference type="Pfam" id="PF07373">
    <property type="entry name" value="CAMP_factor"/>
    <property type="match status" value="1"/>
</dbReference>
<feature type="chain" id="PRO_5047076803" evidence="2">
    <location>
        <begin position="31"/>
        <end position="256"/>
    </location>
</feature>
<evidence type="ECO:0000256" key="1">
    <source>
        <dbReference type="SAM" id="MobiDB-lite"/>
    </source>
</evidence>
<dbReference type="InterPro" id="IPR010860">
    <property type="entry name" value="CAMP_factor"/>
</dbReference>
<gene>
    <name evidence="3" type="ORF">O0R46_00470</name>
</gene>
<protein>
    <submittedName>
        <fullName evidence="3">cAMP factor family pore-forming toxin</fullName>
    </submittedName>
</protein>
<evidence type="ECO:0000313" key="4">
    <source>
        <dbReference type="Proteomes" id="UP001164187"/>
    </source>
</evidence>
<keyword evidence="2" id="KW-0732">Signal</keyword>
<keyword evidence="4" id="KW-1185">Reference proteome</keyword>
<reference evidence="3" key="1">
    <citation type="submission" date="2022-12" db="EMBL/GenBank/DDBJ databases">
        <title>Peptostreptococcus.</title>
        <authorList>
            <person name="Lee S.H."/>
        </authorList>
    </citation>
    <scope>NUCLEOTIDE SEQUENCE</scope>
    <source>
        <strain evidence="3">CBA3647</strain>
    </source>
</reference>
<evidence type="ECO:0000313" key="3">
    <source>
        <dbReference type="EMBL" id="WAW14965.1"/>
    </source>
</evidence>
<dbReference type="RefSeq" id="WP_269311657.1">
    <property type="nucleotide sequence ID" value="NZ_CP114052.1"/>
</dbReference>
<accession>A0ABY7JNK9</accession>
<proteinExistence type="predicted"/>
<sequence>MKLKKKLVKVLALTMILQTSAPLISQSVYAEELKENSISTQENIVEKSQNELDELKPTVEGTKYESMLNKLEKSSDELETDIQNYSSNGDRANPETIYDLNSIGPRVELLLKSIEAIKFASDELSTKVEKAHSEIGFEIARATVKIANPFESVDNIQKEIDKLDALMNKLLSYPEIGPEDKATIYAKAKLRKAIWNTRFVRDKQILGKKSYTTYNNLNKEITKSVGIQLNPKTKVKDVDNAVDNLQKALNIALNAK</sequence>
<feature type="compositionally biased region" description="Polar residues" evidence="1">
    <location>
        <begin position="81"/>
        <end position="90"/>
    </location>
</feature>
<dbReference type="Proteomes" id="UP001164187">
    <property type="component" value="Chromosome"/>
</dbReference>
<feature type="signal peptide" evidence="2">
    <location>
        <begin position="1"/>
        <end position="30"/>
    </location>
</feature>